<dbReference type="SUPFAM" id="SSF52799">
    <property type="entry name" value="(Phosphotyrosine protein) phosphatases II"/>
    <property type="match status" value="1"/>
</dbReference>
<dbReference type="WBParaSite" id="ACRNAN_scaffold1978.g33019.t1">
    <property type="protein sequence ID" value="ACRNAN_scaffold1978.g33019.t1"/>
    <property type="gene ID" value="ACRNAN_scaffold1978.g33019"/>
</dbReference>
<feature type="domain" description="Tyrosine specific protein phosphatases" evidence="3">
    <location>
        <begin position="117"/>
        <end position="184"/>
    </location>
</feature>
<reference evidence="5" key="1">
    <citation type="submission" date="2022-11" db="UniProtKB">
        <authorList>
            <consortium name="WormBaseParasite"/>
        </authorList>
    </citation>
    <scope>IDENTIFICATION</scope>
</reference>
<dbReference type="Pfam" id="PF00782">
    <property type="entry name" value="DSPc"/>
    <property type="match status" value="1"/>
</dbReference>
<dbReference type="Gene3D" id="3.90.190.10">
    <property type="entry name" value="Protein tyrosine phosphatase superfamily"/>
    <property type="match status" value="1"/>
</dbReference>
<dbReference type="SMART" id="SM00195">
    <property type="entry name" value="DSPc"/>
    <property type="match status" value="1"/>
</dbReference>
<accession>A0A914D8F3</accession>
<evidence type="ECO:0000259" key="3">
    <source>
        <dbReference type="PROSITE" id="PS50056"/>
    </source>
</evidence>
<dbReference type="InterPro" id="IPR000387">
    <property type="entry name" value="Tyr_Pase_dom"/>
</dbReference>
<keyword evidence="2" id="KW-0904">Protein phosphatase</keyword>
<evidence type="ECO:0000256" key="1">
    <source>
        <dbReference type="ARBA" id="ARBA00022801"/>
    </source>
</evidence>
<dbReference type="PANTHER" id="PTHR10367:SF9">
    <property type="entry name" value="DUAL-SPECIFICITY PHOSPHATASE 11 (RNA_RNP COMPLEX 1-INTERACTING)"/>
    <property type="match status" value="1"/>
</dbReference>
<dbReference type="InterPro" id="IPR020422">
    <property type="entry name" value="TYR_PHOSPHATASE_DUAL_dom"/>
</dbReference>
<protein>
    <submittedName>
        <fullName evidence="5">Tyrosine specific protein phosphatases domain-containing protein</fullName>
    </submittedName>
</protein>
<evidence type="ECO:0000313" key="4">
    <source>
        <dbReference type="Proteomes" id="UP000887540"/>
    </source>
</evidence>
<dbReference type="AlphaFoldDB" id="A0A914D8F3"/>
<keyword evidence="1" id="KW-0378">Hydrolase</keyword>
<dbReference type="GO" id="GO:0004651">
    <property type="term" value="F:polynucleotide 5'-phosphatase activity"/>
    <property type="evidence" value="ECO:0007669"/>
    <property type="project" value="TreeGrafter"/>
</dbReference>
<dbReference type="InterPro" id="IPR051029">
    <property type="entry name" value="mRNA_Capping_Enz/RNA_Phosphat"/>
</dbReference>
<keyword evidence="4" id="KW-1185">Reference proteome</keyword>
<proteinExistence type="predicted"/>
<dbReference type="InterPro" id="IPR016130">
    <property type="entry name" value="Tyr_Pase_AS"/>
</dbReference>
<evidence type="ECO:0000256" key="2">
    <source>
        <dbReference type="ARBA" id="ARBA00022912"/>
    </source>
</evidence>
<dbReference type="Proteomes" id="UP000887540">
    <property type="component" value="Unplaced"/>
</dbReference>
<dbReference type="GO" id="GO:0004721">
    <property type="term" value="F:phosphoprotein phosphatase activity"/>
    <property type="evidence" value="ECO:0007669"/>
    <property type="project" value="UniProtKB-KW"/>
</dbReference>
<dbReference type="InterPro" id="IPR029021">
    <property type="entry name" value="Prot-tyrosine_phosphatase-like"/>
</dbReference>
<dbReference type="PANTHER" id="PTHR10367">
    <property type="entry name" value="MRNA-CAPPING ENZYME"/>
    <property type="match status" value="1"/>
</dbReference>
<sequence length="194" mass="22533">MHSKKNVHSPKKEQLHCPTRWLEFKPFGEIIPNTRFIPFKTPISKTYFQSNKSILEKDSLTTDQLVERLKMRGMKLGLVIDLTSKPGKYYNPAEWELHGVQYAKIASTTDNLMENRQKFFAIVNDFLSRDKEKLIGVHCAHGLNRTGFLICSYLVEYRGYSLEQAISDFETARGHKMETRKDVLHNLYAAKFDS</sequence>
<evidence type="ECO:0000313" key="5">
    <source>
        <dbReference type="WBParaSite" id="ACRNAN_scaffold1978.g33019.t1"/>
    </source>
</evidence>
<organism evidence="4 5">
    <name type="scientific">Acrobeloides nanus</name>
    <dbReference type="NCBI Taxonomy" id="290746"/>
    <lineage>
        <taxon>Eukaryota</taxon>
        <taxon>Metazoa</taxon>
        <taxon>Ecdysozoa</taxon>
        <taxon>Nematoda</taxon>
        <taxon>Chromadorea</taxon>
        <taxon>Rhabditida</taxon>
        <taxon>Tylenchina</taxon>
        <taxon>Cephalobomorpha</taxon>
        <taxon>Cephaloboidea</taxon>
        <taxon>Cephalobidae</taxon>
        <taxon>Acrobeloides</taxon>
    </lineage>
</organism>
<dbReference type="PROSITE" id="PS00383">
    <property type="entry name" value="TYR_PHOSPHATASE_1"/>
    <property type="match status" value="1"/>
</dbReference>
<dbReference type="PROSITE" id="PS50056">
    <property type="entry name" value="TYR_PHOSPHATASE_2"/>
    <property type="match status" value="1"/>
</dbReference>
<dbReference type="InterPro" id="IPR000340">
    <property type="entry name" value="Dual-sp_phosphatase_cat-dom"/>
</dbReference>
<name>A0A914D8F3_9BILA</name>